<name>A0ABD0XVG4_9HEMI</name>
<dbReference type="InterPro" id="IPR050546">
    <property type="entry name" value="Glycosyl_Hydrlase_16"/>
</dbReference>
<gene>
    <name evidence="4" type="ORF">AAG570_008003</name>
</gene>
<comment type="caution">
    <text evidence="4">The sequence shown here is derived from an EMBL/GenBank/DDBJ whole genome shotgun (WGS) entry which is preliminary data.</text>
</comment>
<keyword evidence="2" id="KW-1133">Transmembrane helix</keyword>
<dbReference type="AlphaFoldDB" id="A0ABD0XVG4"/>
<accession>A0ABD0XVG4</accession>
<feature type="domain" description="GH16" evidence="3">
    <location>
        <begin position="57"/>
        <end position="417"/>
    </location>
</feature>
<keyword evidence="2" id="KW-0472">Membrane</keyword>
<dbReference type="SUPFAM" id="SSF49899">
    <property type="entry name" value="Concanavalin A-like lectins/glucanases"/>
    <property type="match status" value="1"/>
</dbReference>
<dbReference type="InterPro" id="IPR013320">
    <property type="entry name" value="ConA-like_dom_sf"/>
</dbReference>
<dbReference type="InterPro" id="IPR000757">
    <property type="entry name" value="Beta-glucanase-like"/>
</dbReference>
<dbReference type="PANTHER" id="PTHR10963:SF60">
    <property type="entry name" value="GRAM-NEGATIVE BACTERIA-BINDING PROTEIN 1-RELATED"/>
    <property type="match status" value="1"/>
</dbReference>
<evidence type="ECO:0000313" key="5">
    <source>
        <dbReference type="Proteomes" id="UP001558652"/>
    </source>
</evidence>
<keyword evidence="5" id="KW-1185">Reference proteome</keyword>
<protein>
    <recommendedName>
        <fullName evidence="3">GH16 domain-containing protein</fullName>
    </recommendedName>
</protein>
<dbReference type="EMBL" id="JBFDAA010000022">
    <property type="protein sequence ID" value="KAL1110475.1"/>
    <property type="molecule type" value="Genomic_DNA"/>
</dbReference>
<feature type="region of interest" description="Disordered" evidence="1">
    <location>
        <begin position="1"/>
        <end position="28"/>
    </location>
</feature>
<evidence type="ECO:0000256" key="1">
    <source>
        <dbReference type="SAM" id="MobiDB-lite"/>
    </source>
</evidence>
<evidence type="ECO:0000259" key="3">
    <source>
        <dbReference type="PROSITE" id="PS51762"/>
    </source>
</evidence>
<proteinExistence type="predicted"/>
<feature type="transmembrane region" description="Helical" evidence="2">
    <location>
        <begin position="38"/>
        <end position="57"/>
    </location>
</feature>
<keyword evidence="2" id="KW-0812">Transmembrane</keyword>
<dbReference type="Gene3D" id="2.60.120.200">
    <property type="match status" value="1"/>
</dbReference>
<evidence type="ECO:0000256" key="2">
    <source>
        <dbReference type="SAM" id="Phobius"/>
    </source>
</evidence>
<organism evidence="4 5">
    <name type="scientific">Ranatra chinensis</name>
    <dbReference type="NCBI Taxonomy" id="642074"/>
    <lineage>
        <taxon>Eukaryota</taxon>
        <taxon>Metazoa</taxon>
        <taxon>Ecdysozoa</taxon>
        <taxon>Arthropoda</taxon>
        <taxon>Hexapoda</taxon>
        <taxon>Insecta</taxon>
        <taxon>Pterygota</taxon>
        <taxon>Neoptera</taxon>
        <taxon>Paraneoptera</taxon>
        <taxon>Hemiptera</taxon>
        <taxon>Heteroptera</taxon>
        <taxon>Panheteroptera</taxon>
        <taxon>Nepomorpha</taxon>
        <taxon>Nepidae</taxon>
        <taxon>Ranatrinae</taxon>
        <taxon>Ranatra</taxon>
    </lineage>
</organism>
<evidence type="ECO:0000313" key="4">
    <source>
        <dbReference type="EMBL" id="KAL1110475.1"/>
    </source>
</evidence>
<reference evidence="4 5" key="1">
    <citation type="submission" date="2024-07" db="EMBL/GenBank/DDBJ databases">
        <title>Chromosome-level genome assembly of the water stick insect Ranatra chinensis (Heteroptera: Nepidae).</title>
        <authorList>
            <person name="Liu X."/>
        </authorList>
    </citation>
    <scope>NUCLEOTIDE SEQUENCE [LARGE SCALE GENOMIC DNA]</scope>
    <source>
        <strain evidence="4">Cailab_2021Rc</strain>
        <tissue evidence="4">Muscle</tissue>
    </source>
</reference>
<dbReference type="PROSITE" id="PS51762">
    <property type="entry name" value="GH16_2"/>
    <property type="match status" value="1"/>
</dbReference>
<sequence length="417" mass="46862">MASKRRNMFQKNKTQETTEEVAGRLPAERKGPAMDKRVLLLLLLLFAASGTSISVFLDFPNLSVQDVACGIRDARQECSTASTEYSGMKPCRGQVIFEDQFDKLDLTKWTRSIRISGQDHEFVTYEDDERNSYVENGRLVIRPIVLNDDFVKTGRINLIRCTSDNILDCRKTAKFALILPPIKSAQLCTNKSFNFTYGQVTVRAKLPKGDWIIPEISLKPAREKYGPGYLSGKFTVASSFGSDMVKPTGQNMGSRMLTSGIFVATNEQPSNKVKARLVLSNATNPWYETFHEYSLRWTPDSISFDKDGKKETTRRVVFDASRGDSIYSVMGFQSGPNPWENGSPIAPFDTEFYICLGVSVGGHYGIPDGSIASGFEKPWKNFDTKALLKFWLAKDQWARSWSDESKLEVDYVKVTAV</sequence>
<dbReference type="Proteomes" id="UP001558652">
    <property type="component" value="Unassembled WGS sequence"/>
</dbReference>
<dbReference type="PANTHER" id="PTHR10963">
    <property type="entry name" value="GLYCOSYL HYDROLASE-RELATED"/>
    <property type="match status" value="1"/>
</dbReference>